<sequence length="97" mass="10827">MGYCTGMTDYRHCPQVRGGHGWVNSTLRFQIKIHVLSSLTTAKELSWSGLPVLVTYRWLRVLKVEAATRVNPATPPVTLTFPAGALWLCHMACVTQQ</sequence>
<gene>
    <name evidence="1" type="ORF">Hamer_G009034</name>
</gene>
<dbReference type="AlphaFoldDB" id="A0A8J5N942"/>
<dbReference type="EMBL" id="JAHLQT010003582">
    <property type="protein sequence ID" value="KAG7176256.1"/>
    <property type="molecule type" value="Genomic_DNA"/>
</dbReference>
<keyword evidence="2" id="KW-1185">Reference proteome</keyword>
<dbReference type="Proteomes" id="UP000747542">
    <property type="component" value="Unassembled WGS sequence"/>
</dbReference>
<comment type="caution">
    <text evidence="1">The sequence shown here is derived from an EMBL/GenBank/DDBJ whole genome shotgun (WGS) entry which is preliminary data.</text>
</comment>
<evidence type="ECO:0000313" key="2">
    <source>
        <dbReference type="Proteomes" id="UP000747542"/>
    </source>
</evidence>
<proteinExistence type="predicted"/>
<accession>A0A8J5N942</accession>
<reference evidence="1" key="1">
    <citation type="journal article" date="2021" name="Sci. Adv.">
        <title>The American lobster genome reveals insights on longevity, neural, and immune adaptations.</title>
        <authorList>
            <person name="Polinski J.M."/>
            <person name="Zimin A.V."/>
            <person name="Clark K.F."/>
            <person name="Kohn A.B."/>
            <person name="Sadowski N."/>
            <person name="Timp W."/>
            <person name="Ptitsyn A."/>
            <person name="Khanna P."/>
            <person name="Romanova D.Y."/>
            <person name="Williams P."/>
            <person name="Greenwood S.J."/>
            <person name="Moroz L.L."/>
            <person name="Walt D.R."/>
            <person name="Bodnar A.G."/>
        </authorList>
    </citation>
    <scope>NUCLEOTIDE SEQUENCE</scope>
    <source>
        <strain evidence="1">GMGI-L3</strain>
    </source>
</reference>
<evidence type="ECO:0000313" key="1">
    <source>
        <dbReference type="EMBL" id="KAG7176256.1"/>
    </source>
</evidence>
<protein>
    <submittedName>
        <fullName evidence="1">Uncharacterized protein</fullName>
    </submittedName>
</protein>
<organism evidence="1 2">
    <name type="scientific">Homarus americanus</name>
    <name type="common">American lobster</name>
    <dbReference type="NCBI Taxonomy" id="6706"/>
    <lineage>
        <taxon>Eukaryota</taxon>
        <taxon>Metazoa</taxon>
        <taxon>Ecdysozoa</taxon>
        <taxon>Arthropoda</taxon>
        <taxon>Crustacea</taxon>
        <taxon>Multicrustacea</taxon>
        <taxon>Malacostraca</taxon>
        <taxon>Eumalacostraca</taxon>
        <taxon>Eucarida</taxon>
        <taxon>Decapoda</taxon>
        <taxon>Pleocyemata</taxon>
        <taxon>Astacidea</taxon>
        <taxon>Nephropoidea</taxon>
        <taxon>Nephropidae</taxon>
        <taxon>Homarus</taxon>
    </lineage>
</organism>
<name>A0A8J5N942_HOMAM</name>